<dbReference type="SUPFAM" id="SSF54001">
    <property type="entry name" value="Cysteine proteinases"/>
    <property type="match status" value="1"/>
</dbReference>
<dbReference type="Pfam" id="PF25309">
    <property type="entry name" value="ELLD"/>
    <property type="match status" value="2"/>
</dbReference>
<dbReference type="GO" id="GO:0006508">
    <property type="term" value="P:proteolysis"/>
    <property type="evidence" value="ECO:0007669"/>
    <property type="project" value="UniProtKB-KW"/>
</dbReference>
<proteinExistence type="inferred from homology"/>
<dbReference type="RefSeq" id="WP_274958442.1">
    <property type="nucleotide sequence ID" value="NZ_DYWQ01000013.1"/>
</dbReference>
<evidence type="ECO:0000256" key="4">
    <source>
        <dbReference type="ARBA" id="ARBA00022807"/>
    </source>
</evidence>
<evidence type="ECO:0000259" key="7">
    <source>
        <dbReference type="PROSITE" id="PS51935"/>
    </source>
</evidence>
<protein>
    <submittedName>
        <fullName evidence="8">NlpC/P60 family protein</fullName>
    </submittedName>
</protein>
<evidence type="ECO:0000256" key="3">
    <source>
        <dbReference type="ARBA" id="ARBA00022801"/>
    </source>
</evidence>
<dbReference type="AlphaFoldDB" id="A0A921GEG1"/>
<evidence type="ECO:0000256" key="6">
    <source>
        <dbReference type="SAM" id="SignalP"/>
    </source>
</evidence>
<feature type="domain" description="NlpC/P60" evidence="7">
    <location>
        <begin position="602"/>
        <end position="746"/>
    </location>
</feature>
<keyword evidence="6" id="KW-0732">Signal</keyword>
<evidence type="ECO:0000256" key="5">
    <source>
        <dbReference type="SAM" id="MobiDB-lite"/>
    </source>
</evidence>
<evidence type="ECO:0000313" key="9">
    <source>
        <dbReference type="Proteomes" id="UP000697330"/>
    </source>
</evidence>
<dbReference type="EMBL" id="DYWQ01000013">
    <property type="protein sequence ID" value="HJF44354.1"/>
    <property type="molecule type" value="Genomic_DNA"/>
</dbReference>
<comment type="caution">
    <text evidence="8">The sequence shown here is derived from an EMBL/GenBank/DDBJ whole genome shotgun (WGS) entry which is preliminary data.</text>
</comment>
<dbReference type="InterPro" id="IPR038765">
    <property type="entry name" value="Papain-like_cys_pep_sf"/>
</dbReference>
<keyword evidence="3" id="KW-0378">Hydrolase</keyword>
<reference evidence="8" key="2">
    <citation type="submission" date="2021-09" db="EMBL/GenBank/DDBJ databases">
        <authorList>
            <person name="Gilroy R."/>
        </authorList>
    </citation>
    <scope>NUCLEOTIDE SEQUENCE</scope>
    <source>
        <strain evidence="8">CHK124-7917</strain>
    </source>
</reference>
<dbReference type="GO" id="GO:0008234">
    <property type="term" value="F:cysteine-type peptidase activity"/>
    <property type="evidence" value="ECO:0007669"/>
    <property type="project" value="UniProtKB-KW"/>
</dbReference>
<keyword evidence="4" id="KW-0788">Thiol protease</keyword>
<dbReference type="PROSITE" id="PS51935">
    <property type="entry name" value="NLPC_P60"/>
    <property type="match status" value="1"/>
</dbReference>
<keyword evidence="2" id="KW-0645">Protease</keyword>
<organism evidence="8 9">
    <name type="scientific">Thermophilibacter provencensis</name>
    <dbReference type="NCBI Taxonomy" id="1852386"/>
    <lineage>
        <taxon>Bacteria</taxon>
        <taxon>Bacillati</taxon>
        <taxon>Actinomycetota</taxon>
        <taxon>Coriobacteriia</taxon>
        <taxon>Coriobacteriales</taxon>
        <taxon>Atopobiaceae</taxon>
        <taxon>Thermophilibacter</taxon>
    </lineage>
</organism>
<dbReference type="InterPro" id="IPR057370">
    <property type="entry name" value="ELLD"/>
</dbReference>
<accession>A0A921GEG1</accession>
<dbReference type="Gene3D" id="2.10.270.10">
    <property type="entry name" value="Cholin Binding"/>
    <property type="match status" value="1"/>
</dbReference>
<feature type="region of interest" description="Disordered" evidence="5">
    <location>
        <begin position="44"/>
        <end position="152"/>
    </location>
</feature>
<evidence type="ECO:0000256" key="2">
    <source>
        <dbReference type="ARBA" id="ARBA00022670"/>
    </source>
</evidence>
<comment type="similarity">
    <text evidence="1">Belongs to the peptidase C40 family.</text>
</comment>
<dbReference type="InterPro" id="IPR000064">
    <property type="entry name" value="NLP_P60_dom"/>
</dbReference>
<evidence type="ECO:0000256" key="1">
    <source>
        <dbReference type="ARBA" id="ARBA00007074"/>
    </source>
</evidence>
<name>A0A921GEG1_9ACTN</name>
<evidence type="ECO:0000313" key="8">
    <source>
        <dbReference type="EMBL" id="HJF44354.1"/>
    </source>
</evidence>
<sequence>MYHRLRAVAVTAGLGLALTALPAHGAIADELKAALPVQDAAAELSVEEAATPDDENAPASDAGIPDADILQQGGETPDDPADETLAQNGDDATTAPETPPKTDSGESATTEASPIPDADTIASNPLPSAPALPTEPETAQPSTPVRGWSGNHYWDGTLNEDGTERLYTGWVVDDHDDQGLQRYWVLNGEKFTEGLFHVGDGTCGYALSDEGWVLRGISDVIDGLVYIANNDGILLSPGWHVTGEFTGGDLQRYYIEDDHAAHVGYSESGGWAHYTTSQGYVARGKTVDADGTVALANNDGRVEKDGWLVTGTYDGGSLQRYYIERGAAKLGEFMVGASTYFGLEREGYVLRGAGTDAAKGRYADNDGVLTRSRWVVTDAFGQGLQRYWFDSSARMAAGRLVDPTSAEDAGAGWYAYARPEGYVVRGKYDTGRGLVYLANNDGVLASTKDGGGWLVTGAYDGGGLQRYYIDPVSHAARSGLFAVGGKTYFGLGNQGYVLRGKMSWGDHVLLASNDGDMAQTAGWLVTGLYDGGTLQRYWIGEIDGFAGFFGAVTGFFDLPDGTSGYGVAGQGYVLRNAPIWRLGDDYTARYYVADNDGQLVLDEARSKVVSAYAKWMAEIALDDSHGYDQLYREGEYGDYDCSALTIAALQKAGLDTAWAWSTRDMRAALTSTEFEWIPSLSDLQYGDILLAEGHHAAVYLGDGKLVEAWANEFNGAVGGKPGDQTGEEIRIRSYYDYPWSGILRLRA</sequence>
<feature type="signal peptide" evidence="6">
    <location>
        <begin position="1"/>
        <end position="25"/>
    </location>
</feature>
<feature type="compositionally biased region" description="Low complexity" evidence="5">
    <location>
        <begin position="122"/>
        <end position="132"/>
    </location>
</feature>
<dbReference type="Gene3D" id="3.90.1720.10">
    <property type="entry name" value="endopeptidase domain like (from Nostoc punctiforme)"/>
    <property type="match status" value="1"/>
</dbReference>
<gene>
    <name evidence="8" type="ORF">K8U72_01000</name>
</gene>
<reference evidence="8" key="1">
    <citation type="journal article" date="2021" name="PeerJ">
        <title>Extensive microbial diversity within the chicken gut microbiome revealed by metagenomics and culture.</title>
        <authorList>
            <person name="Gilroy R."/>
            <person name="Ravi A."/>
            <person name="Getino M."/>
            <person name="Pursley I."/>
            <person name="Horton D.L."/>
            <person name="Alikhan N.F."/>
            <person name="Baker D."/>
            <person name="Gharbi K."/>
            <person name="Hall N."/>
            <person name="Watson M."/>
            <person name="Adriaenssens E.M."/>
            <person name="Foster-Nyarko E."/>
            <person name="Jarju S."/>
            <person name="Secka A."/>
            <person name="Antonio M."/>
            <person name="Oren A."/>
            <person name="Chaudhuri R.R."/>
            <person name="La Ragione R."/>
            <person name="Hildebrand F."/>
            <person name="Pallen M.J."/>
        </authorList>
    </citation>
    <scope>NUCLEOTIDE SEQUENCE</scope>
    <source>
        <strain evidence="8">CHK124-7917</strain>
    </source>
</reference>
<dbReference type="Proteomes" id="UP000697330">
    <property type="component" value="Unassembled WGS sequence"/>
</dbReference>
<feature type="chain" id="PRO_5039389035" evidence="6">
    <location>
        <begin position="26"/>
        <end position="747"/>
    </location>
</feature>